<proteinExistence type="predicted"/>
<feature type="domain" description="FRG" evidence="1">
    <location>
        <begin position="29"/>
        <end position="130"/>
    </location>
</feature>
<organism evidence="2">
    <name type="scientific">[Ruminococcus] torques</name>
    <dbReference type="NCBI Taxonomy" id="33039"/>
    <lineage>
        <taxon>Bacteria</taxon>
        <taxon>Bacillati</taxon>
        <taxon>Bacillota</taxon>
        <taxon>Clostridia</taxon>
        <taxon>Lachnospirales</taxon>
        <taxon>Lachnospiraceae</taxon>
        <taxon>Mediterraneibacter</taxon>
    </lineage>
</organism>
<dbReference type="EMBL" id="CACRUQ010000005">
    <property type="protein sequence ID" value="VYT79127.1"/>
    <property type="molecule type" value="Genomic_DNA"/>
</dbReference>
<name>A0A6N2ZM00_9FIRM</name>
<reference evidence="2" key="1">
    <citation type="submission" date="2019-11" db="EMBL/GenBank/DDBJ databases">
        <authorList>
            <person name="Feng L."/>
        </authorList>
    </citation>
    <scope>NUCLEOTIDE SEQUENCE</scope>
    <source>
        <strain evidence="2">RtorquesLFYP15</strain>
    </source>
</reference>
<evidence type="ECO:0000259" key="1">
    <source>
        <dbReference type="SMART" id="SM00901"/>
    </source>
</evidence>
<dbReference type="SMART" id="SM00901">
    <property type="entry name" value="FRG"/>
    <property type="match status" value="1"/>
</dbReference>
<evidence type="ECO:0000313" key="2">
    <source>
        <dbReference type="EMBL" id="VYT79127.1"/>
    </source>
</evidence>
<dbReference type="Pfam" id="PF08867">
    <property type="entry name" value="FRG"/>
    <property type="match status" value="1"/>
</dbReference>
<dbReference type="AlphaFoldDB" id="A0A6N2ZM00"/>
<sequence length="266" mass="31377">MITIIELNTIEELSTLLYEQKEDKKIGRFRSACLYRGLPNESYSLVTSLKRNCKEKQKELEKSILRNFTKYAAIEDSELKDSIWRQLIIGQHHGLPTRLLDWSYSPMMALHFATSGEDLANMENNNCVVWSIDINEINGLLPKRYRDKLNERSAYLFTVDMLGELTENLEKYDSEMADKAMALLEPPSIDQRIINQYSYFSVVPSQMKDIERFLEEHTTKTKKYVIDKNIKWRVRDMLDQMNINERIAYPGLDGLTLWLKRHYYVK</sequence>
<dbReference type="RefSeq" id="WP_227164871.1">
    <property type="nucleotide sequence ID" value="NZ_CACRUQ010000005.1"/>
</dbReference>
<protein>
    <submittedName>
        <fullName evidence="2">FRG domain protein</fullName>
    </submittedName>
</protein>
<accession>A0A6N2ZM00</accession>
<gene>
    <name evidence="2" type="ORF">RTLFYP15_00730</name>
</gene>
<dbReference type="InterPro" id="IPR014966">
    <property type="entry name" value="FRG-dom"/>
</dbReference>